<dbReference type="PATRIC" id="fig|1618207.4.peg.824"/>
<accession>A0A0D4BXP0</accession>
<keyword evidence="2" id="KW-0472">Membrane</keyword>
<dbReference type="OrthoDB" id="4229919at2"/>
<feature type="transmembrane region" description="Helical" evidence="2">
    <location>
        <begin position="57"/>
        <end position="74"/>
    </location>
</feature>
<feature type="compositionally biased region" description="Polar residues" evidence="1">
    <location>
        <begin position="1"/>
        <end position="21"/>
    </location>
</feature>
<dbReference type="RefSeq" id="WP_045073833.1">
    <property type="nucleotide sequence ID" value="NZ_CP011005.1"/>
</dbReference>
<feature type="region of interest" description="Disordered" evidence="1">
    <location>
        <begin position="1"/>
        <end position="22"/>
    </location>
</feature>
<dbReference type="Pfam" id="PF11298">
    <property type="entry name" value="DUF3099"/>
    <property type="match status" value="1"/>
</dbReference>
<evidence type="ECO:0000256" key="1">
    <source>
        <dbReference type="SAM" id="MobiDB-lite"/>
    </source>
</evidence>
<keyword evidence="2" id="KW-1133">Transmembrane helix</keyword>
<organism evidence="3 4">
    <name type="scientific">Psychromicrobium lacuslunae</name>
    <dbReference type="NCBI Taxonomy" id="1618207"/>
    <lineage>
        <taxon>Bacteria</taxon>
        <taxon>Bacillati</taxon>
        <taxon>Actinomycetota</taxon>
        <taxon>Actinomycetes</taxon>
        <taxon>Micrococcales</taxon>
        <taxon>Micrococcaceae</taxon>
        <taxon>Psychromicrobium</taxon>
    </lineage>
</organism>
<protein>
    <recommendedName>
        <fullName evidence="5">DUF3099 domain-containing protein</fullName>
    </recommendedName>
</protein>
<dbReference type="Proteomes" id="UP000061839">
    <property type="component" value="Chromosome"/>
</dbReference>
<evidence type="ECO:0000256" key="2">
    <source>
        <dbReference type="SAM" id="Phobius"/>
    </source>
</evidence>
<evidence type="ECO:0000313" key="4">
    <source>
        <dbReference type="Proteomes" id="UP000061839"/>
    </source>
</evidence>
<keyword evidence="4" id="KW-1185">Reference proteome</keyword>
<name>A0A0D4BXP0_9MICC</name>
<evidence type="ECO:0000313" key="3">
    <source>
        <dbReference type="EMBL" id="AJT40891.1"/>
    </source>
</evidence>
<evidence type="ECO:0008006" key="5">
    <source>
        <dbReference type="Google" id="ProtNLM"/>
    </source>
</evidence>
<dbReference type="InterPro" id="IPR021449">
    <property type="entry name" value="DUF3099"/>
</dbReference>
<proteinExistence type="predicted"/>
<feature type="region of interest" description="Disordered" evidence="1">
    <location>
        <begin position="82"/>
        <end position="139"/>
    </location>
</feature>
<sequence>MSKNHSSTRPADVQNITTARTSHSDEMRGRMVKYAIAMGIRLVCFGLLFVVDGWWKIVPIVGAVFIPWFAVIIANGGSDTSVPEENALLAHAPQPELEAAPESVATEDPVTLQGEVVPDEDSPPNGTEPQDPAIRDTER</sequence>
<keyword evidence="2" id="KW-0812">Transmembrane</keyword>
<dbReference type="EMBL" id="CP011005">
    <property type="protein sequence ID" value="AJT40891.1"/>
    <property type="molecule type" value="Genomic_DNA"/>
</dbReference>
<feature type="transmembrane region" description="Helical" evidence="2">
    <location>
        <begin position="31"/>
        <end position="51"/>
    </location>
</feature>
<gene>
    <name evidence="3" type="ORF">UM93_04050</name>
</gene>
<dbReference type="STRING" id="1618207.UM93_04050"/>
<dbReference type="HOGENOM" id="CLU_135646_0_0_11"/>
<dbReference type="KEGG" id="ari:UM93_04050"/>
<dbReference type="AlphaFoldDB" id="A0A0D4BXP0"/>
<reference evidence="3 4" key="1">
    <citation type="journal article" date="2015" name="Genome Announc.">
        <title>Complete Genome Sequencing of Protease-Producing Novel Arthrobacter sp. Strain IHBB 11108 Using PacBio Single-Molecule Real-Time Sequencing Technology.</title>
        <authorList>
            <person name="Kiran S."/>
            <person name="Swarnkar M.K."/>
            <person name="Pal M."/>
            <person name="Thakur R."/>
            <person name="Tewari R."/>
            <person name="Singh A.K."/>
            <person name="Gulati A."/>
        </authorList>
    </citation>
    <scope>NUCLEOTIDE SEQUENCE [LARGE SCALE GENOMIC DNA]</scope>
    <source>
        <strain evidence="3 4">IHBB 11108</strain>
    </source>
</reference>